<proteinExistence type="predicted"/>
<feature type="compositionally biased region" description="Basic residues" evidence="1">
    <location>
        <begin position="1"/>
        <end position="17"/>
    </location>
</feature>
<dbReference type="EMBL" id="MTYH01000016">
    <property type="protein sequence ID" value="PNP46240.1"/>
    <property type="molecule type" value="Genomic_DNA"/>
</dbReference>
<gene>
    <name evidence="3" type="ORF">TGAMA5MH_02275</name>
</gene>
<dbReference type="Proteomes" id="UP000236546">
    <property type="component" value="Unassembled WGS sequence"/>
</dbReference>
<organism evidence="3 4">
    <name type="scientific">Trichoderma gamsii</name>
    <dbReference type="NCBI Taxonomy" id="398673"/>
    <lineage>
        <taxon>Eukaryota</taxon>
        <taxon>Fungi</taxon>
        <taxon>Dikarya</taxon>
        <taxon>Ascomycota</taxon>
        <taxon>Pezizomycotina</taxon>
        <taxon>Sordariomycetes</taxon>
        <taxon>Hypocreomycetidae</taxon>
        <taxon>Hypocreales</taxon>
        <taxon>Hypocreaceae</taxon>
        <taxon>Trichoderma</taxon>
    </lineage>
</organism>
<accession>A0A2K0TL41</accession>
<sequence>MGFRDRFKRITKTKTSRKGSSTQNGAQQSQAIEPAQKPKEIEDTPIRELWNVAYERLREEDGALIAEYEKNLQCSPAAGSNTCMKDQLRTMLEKKMNEVNARAKLGNTEAPATVSKIMGLANDYVNAAARANSYTSIAWAGVSYILPVSHTIPYLYEL</sequence>
<comment type="caution">
    <text evidence="3">The sequence shown here is derived from an EMBL/GenBank/DDBJ whole genome shotgun (WGS) entry which is preliminary data.</text>
</comment>
<evidence type="ECO:0000259" key="2">
    <source>
        <dbReference type="Pfam" id="PF17100"/>
    </source>
</evidence>
<reference evidence="3 4" key="1">
    <citation type="submission" date="2017-02" db="EMBL/GenBank/DDBJ databases">
        <title>Genomes of Trichoderma spp. with biocontrol activity.</title>
        <authorList>
            <person name="Gardiner D."/>
            <person name="Kazan K."/>
            <person name="Vos C."/>
            <person name="Harvey P."/>
        </authorList>
    </citation>
    <scope>NUCLEOTIDE SEQUENCE [LARGE SCALE GENOMIC DNA]</scope>
    <source>
        <strain evidence="3 4">A5MH</strain>
    </source>
</reference>
<evidence type="ECO:0000256" key="1">
    <source>
        <dbReference type="SAM" id="MobiDB-lite"/>
    </source>
</evidence>
<name>A0A2K0TL41_9HYPO</name>
<evidence type="ECO:0000313" key="4">
    <source>
        <dbReference type="Proteomes" id="UP000236546"/>
    </source>
</evidence>
<feature type="region of interest" description="Disordered" evidence="1">
    <location>
        <begin position="1"/>
        <end position="43"/>
    </location>
</feature>
<evidence type="ECO:0000313" key="3">
    <source>
        <dbReference type="EMBL" id="PNP46240.1"/>
    </source>
</evidence>
<protein>
    <recommendedName>
        <fullName evidence="2">NWD NACHT-NTPase N-terminal domain-containing protein</fullName>
    </recommendedName>
</protein>
<dbReference type="OrthoDB" id="4900261at2759"/>
<dbReference type="AlphaFoldDB" id="A0A2K0TL41"/>
<dbReference type="InterPro" id="IPR031359">
    <property type="entry name" value="NACHT_N"/>
</dbReference>
<feature type="domain" description="NWD NACHT-NTPase N-terminal" evidence="2">
    <location>
        <begin position="48"/>
        <end position="148"/>
    </location>
</feature>
<dbReference type="Pfam" id="PF17100">
    <property type="entry name" value="NACHT_N"/>
    <property type="match status" value="1"/>
</dbReference>